<dbReference type="AlphaFoldDB" id="A0A8B8C8T7"/>
<accession>A0A8B8C8T7</accession>
<dbReference type="OrthoDB" id="192247at2759"/>
<gene>
    <name evidence="2" type="primary">LOC111117270</name>
</gene>
<sequence length="140" mass="15805">MPMDIAVTRSGDLVFTDAWNESINIVTHSENQENISLKGWIPKYVCSASYGDFLVSMQSAIIISAFTQVVRFFGNTPVHSIQWDKEKRTPIYKPDSLGSLRLSENENLDICVADWSAGEVVVVSYVGKLRFRYKGRSSMF</sequence>
<organism evidence="1 2">
    <name type="scientific">Crassostrea virginica</name>
    <name type="common">Eastern oyster</name>
    <dbReference type="NCBI Taxonomy" id="6565"/>
    <lineage>
        <taxon>Eukaryota</taxon>
        <taxon>Metazoa</taxon>
        <taxon>Spiralia</taxon>
        <taxon>Lophotrochozoa</taxon>
        <taxon>Mollusca</taxon>
        <taxon>Bivalvia</taxon>
        <taxon>Autobranchia</taxon>
        <taxon>Pteriomorphia</taxon>
        <taxon>Ostreida</taxon>
        <taxon>Ostreoidea</taxon>
        <taxon>Ostreidae</taxon>
        <taxon>Crassostrea</taxon>
    </lineage>
</organism>
<protein>
    <submittedName>
        <fullName evidence="2">Uncharacterized protein LOC111117270</fullName>
    </submittedName>
</protein>
<dbReference type="KEGG" id="cvn:111117270"/>
<evidence type="ECO:0000313" key="2">
    <source>
        <dbReference type="RefSeq" id="XP_022312045.1"/>
    </source>
</evidence>
<dbReference type="RefSeq" id="XP_022312045.1">
    <property type="nucleotide sequence ID" value="XM_022456337.1"/>
</dbReference>
<dbReference type="GeneID" id="111117270"/>
<dbReference type="Proteomes" id="UP000694844">
    <property type="component" value="Chromosome 10"/>
</dbReference>
<keyword evidence="1" id="KW-1185">Reference proteome</keyword>
<proteinExistence type="predicted"/>
<evidence type="ECO:0000313" key="1">
    <source>
        <dbReference type="Proteomes" id="UP000694844"/>
    </source>
</evidence>
<reference evidence="2" key="1">
    <citation type="submission" date="2025-08" db="UniProtKB">
        <authorList>
            <consortium name="RefSeq"/>
        </authorList>
    </citation>
    <scope>IDENTIFICATION</scope>
    <source>
        <tissue evidence="2">Whole sample</tissue>
    </source>
</reference>
<name>A0A8B8C8T7_CRAVI</name>